<evidence type="ECO:0000256" key="6">
    <source>
        <dbReference type="ARBA" id="ARBA00023315"/>
    </source>
</evidence>
<dbReference type="InterPro" id="IPR050832">
    <property type="entry name" value="Bact_Acetyltransf"/>
</dbReference>
<evidence type="ECO:0000313" key="11">
    <source>
        <dbReference type="EMBL" id="QKQ45504.1"/>
    </source>
</evidence>
<feature type="domain" description="N-acetyltransferase" evidence="10">
    <location>
        <begin position="4"/>
        <end position="161"/>
    </location>
</feature>
<dbReference type="OrthoDB" id="118633at2"/>
<evidence type="ECO:0000313" key="12">
    <source>
        <dbReference type="EMBL" id="XAN13919.1"/>
    </source>
</evidence>
<proteinExistence type="predicted"/>
<evidence type="ECO:0000256" key="1">
    <source>
        <dbReference type="ARBA" id="ARBA00011738"/>
    </source>
</evidence>
<evidence type="ECO:0000313" key="14">
    <source>
        <dbReference type="Proteomes" id="UP001446337"/>
    </source>
</evidence>
<evidence type="ECO:0000313" key="13">
    <source>
        <dbReference type="Proteomes" id="UP000509782"/>
    </source>
</evidence>
<dbReference type="Pfam" id="PF00583">
    <property type="entry name" value="Acetyltransf_1"/>
    <property type="match status" value="1"/>
</dbReference>
<dbReference type="GO" id="GO:0047663">
    <property type="term" value="F:aminoglycoside 6'-N-acetyltransferase activity"/>
    <property type="evidence" value="ECO:0007669"/>
    <property type="project" value="UniProtKB-EC"/>
</dbReference>
<dbReference type="Proteomes" id="UP001446337">
    <property type="component" value="Chromosome"/>
</dbReference>
<dbReference type="InterPro" id="IPR000182">
    <property type="entry name" value="GNAT_dom"/>
</dbReference>
<name>A0A3R9HQF9_ACHDE</name>
<dbReference type="Gene3D" id="3.40.630.30">
    <property type="match status" value="1"/>
</dbReference>
<dbReference type="GO" id="GO:0046677">
    <property type="term" value="P:response to antibiotic"/>
    <property type="evidence" value="ECO:0007669"/>
    <property type="project" value="UniProtKB-KW"/>
</dbReference>
<keyword evidence="6 9" id="KW-0012">Acyltransferase</keyword>
<dbReference type="InterPro" id="IPR016181">
    <property type="entry name" value="Acyl_CoA_acyltransferase"/>
</dbReference>
<evidence type="ECO:0000259" key="10">
    <source>
        <dbReference type="PROSITE" id="PS51186"/>
    </source>
</evidence>
<dbReference type="SUPFAM" id="SSF55729">
    <property type="entry name" value="Acyl-CoA N-acyltransferases (Nat)"/>
    <property type="match status" value="1"/>
</dbReference>
<evidence type="ECO:0000256" key="2">
    <source>
        <dbReference type="ARBA" id="ARBA00012888"/>
    </source>
</evidence>
<evidence type="ECO:0000256" key="4">
    <source>
        <dbReference type="ARBA" id="ARBA00022679"/>
    </source>
</evidence>
<gene>
    <name evidence="12" type="primary">aac(6')</name>
    <name evidence="12" type="ORF">AAIK43_21315</name>
    <name evidence="11" type="ORF">FOC81_01775</name>
</gene>
<dbReference type="EMBL" id="CP154792">
    <property type="protein sequence ID" value="XAN13919.1"/>
    <property type="molecule type" value="Genomic_DNA"/>
</dbReference>
<comment type="function">
    <text evidence="9">Catalyzes the transfer of an acetyl group from acetyl-CoA to the 6'-amino group of aminoglycoside molecules conferring resistance to antibiotics containing the purpurosamine ring.</text>
</comment>
<dbReference type="PANTHER" id="PTHR43877">
    <property type="entry name" value="AMINOALKYLPHOSPHONATE N-ACETYLTRANSFERASE-RELATED-RELATED"/>
    <property type="match status" value="1"/>
</dbReference>
<evidence type="ECO:0000256" key="5">
    <source>
        <dbReference type="ARBA" id="ARBA00023251"/>
    </source>
</evidence>
<evidence type="ECO:0000256" key="9">
    <source>
        <dbReference type="PIRNR" id="PIRNR000452"/>
    </source>
</evidence>
<dbReference type="PROSITE" id="PS51186">
    <property type="entry name" value="GNAT"/>
    <property type="match status" value="1"/>
</dbReference>
<dbReference type="AlphaFoldDB" id="A0A3R9HQF9"/>
<keyword evidence="5 9" id="KW-0046">Antibiotic resistance</keyword>
<dbReference type="EMBL" id="CP054569">
    <property type="protein sequence ID" value="QKQ45504.1"/>
    <property type="molecule type" value="Genomic_DNA"/>
</dbReference>
<reference evidence="11 13" key="1">
    <citation type="submission" date="2020-05" db="EMBL/GenBank/DDBJ databases">
        <title>FDA dAtabase for Regulatory Grade micrObial Sequences (FDA-ARGOS): Supporting development and validation of Infectious Disease Dx tests.</title>
        <authorList>
            <person name="Sproer C."/>
            <person name="Gronow S."/>
            <person name="Severitt S."/>
            <person name="Schroder I."/>
            <person name="Tallon L."/>
            <person name="Sadzewicz L."/>
            <person name="Zhao X."/>
            <person name="Vavikolanu K."/>
            <person name="Mehta A."/>
            <person name="Aluvathingal J."/>
            <person name="Nadendla S."/>
            <person name="Myers T."/>
            <person name="Yan Y."/>
            <person name="Sichtig H."/>
        </authorList>
    </citation>
    <scope>NUCLEOTIDE SEQUENCE [LARGE SCALE GENOMIC DNA]</scope>
    <source>
        <strain evidence="11 13">FDAARGOS_787</strain>
    </source>
</reference>
<keyword evidence="14" id="KW-1185">Reference proteome</keyword>
<reference evidence="12 14" key="2">
    <citation type="submission" date="2024-05" db="EMBL/GenBank/DDBJ databases">
        <title>Achromobacter denitrificans. BP1, complete genome.</title>
        <authorList>
            <person name="Zhang B."/>
        </authorList>
    </citation>
    <scope>NUCLEOTIDE SEQUENCE [LARGE SCALE GENOMIC DNA]</scope>
    <source>
        <strain evidence="12 14">BP1</strain>
    </source>
</reference>
<accession>A0A3R9HQF9</accession>
<dbReference type="NCBIfam" id="NF043067">
    <property type="entry name" value="AAC_6p_group_E"/>
    <property type="match status" value="1"/>
</dbReference>
<dbReference type="InterPro" id="IPR024170">
    <property type="entry name" value="Aminoglycoside_N6-AcTrfrase"/>
</dbReference>
<dbReference type="EC" id="2.3.1.82" evidence="2 9"/>
<organism evidence="11 13">
    <name type="scientific">Achromobacter denitrificans</name>
    <name type="common">Alcaligenes denitrificans</name>
    <dbReference type="NCBI Taxonomy" id="32002"/>
    <lineage>
        <taxon>Bacteria</taxon>
        <taxon>Pseudomonadati</taxon>
        <taxon>Pseudomonadota</taxon>
        <taxon>Betaproteobacteria</taxon>
        <taxon>Burkholderiales</taxon>
        <taxon>Alcaligenaceae</taxon>
        <taxon>Achromobacter</taxon>
    </lineage>
</organism>
<evidence type="ECO:0000256" key="3">
    <source>
        <dbReference type="ARBA" id="ARBA00017677"/>
    </source>
</evidence>
<protein>
    <recommendedName>
        <fullName evidence="3 9">Aminoglycoside N(6')-acetyltransferase type 1</fullName>
        <ecNumber evidence="2 9">2.3.1.82</ecNumber>
    </recommendedName>
    <alternativeName>
        <fullName evidence="7 9">Aminoglycoside resistance protein</fullName>
    </alternativeName>
</protein>
<evidence type="ECO:0000256" key="8">
    <source>
        <dbReference type="ARBA" id="ARBA00048923"/>
    </source>
</evidence>
<comment type="subunit">
    <text evidence="1 9">Homodimer.</text>
</comment>
<sequence length="161" mass="17651">METFTITQAGEQHARAWAALRSALWPDCSPSQHEADIHDFIAEAAQGRQQVCFLAMRGGSPIGFAEASIRHDYVNGCETSPVGFLEGIYVLEASRRGGVAGALLQSIEAWAGRLGCTELGSDAALDNRRSHAFHHGLGFDETERVVFFRKRIRPQRQGLPT</sequence>
<dbReference type="PIRSF" id="PIRSF000452">
    <property type="entry name" value="6-N-acetyltransf"/>
    <property type="match status" value="1"/>
</dbReference>
<dbReference type="RefSeq" id="WP_088147449.1">
    <property type="nucleotide sequence ID" value="NZ_CADIKP010000006.1"/>
</dbReference>
<comment type="catalytic activity">
    <reaction evidence="8 9">
        <text>kanamycin B + acetyl-CoA = N(6')-acetylkanamycin B + CoA + H(+)</text>
        <dbReference type="Rhea" id="RHEA:16449"/>
        <dbReference type="ChEBI" id="CHEBI:15378"/>
        <dbReference type="ChEBI" id="CHEBI:57287"/>
        <dbReference type="ChEBI" id="CHEBI:57288"/>
        <dbReference type="ChEBI" id="CHEBI:58390"/>
        <dbReference type="ChEBI" id="CHEBI:58549"/>
        <dbReference type="EC" id="2.3.1.82"/>
    </reaction>
</comment>
<keyword evidence="4 9" id="KW-0808">Transferase</keyword>
<dbReference type="CDD" id="cd04301">
    <property type="entry name" value="NAT_SF"/>
    <property type="match status" value="1"/>
</dbReference>
<evidence type="ECO:0000256" key="7">
    <source>
        <dbReference type="ARBA" id="ARBA00029660"/>
    </source>
</evidence>
<dbReference type="Proteomes" id="UP000509782">
    <property type="component" value="Chromosome"/>
</dbReference>